<protein>
    <submittedName>
        <fullName evidence="3">Uncharacterized protein</fullName>
    </submittedName>
</protein>
<dbReference type="OrthoDB" id="25896at2759"/>
<reference evidence="3 4" key="1">
    <citation type="journal article" date="2015" name="Nat. Commun.">
        <title>Lucilia cuprina genome unlocks parasitic fly biology to underpin future interventions.</title>
        <authorList>
            <person name="Anstead C.A."/>
            <person name="Korhonen P.K."/>
            <person name="Young N.D."/>
            <person name="Hall R.S."/>
            <person name="Jex A.R."/>
            <person name="Murali S.C."/>
            <person name="Hughes D.S."/>
            <person name="Lee S.F."/>
            <person name="Perry T."/>
            <person name="Stroehlein A.J."/>
            <person name="Ansell B.R."/>
            <person name="Breugelmans B."/>
            <person name="Hofmann A."/>
            <person name="Qu J."/>
            <person name="Dugan S."/>
            <person name="Lee S.L."/>
            <person name="Chao H."/>
            <person name="Dinh H."/>
            <person name="Han Y."/>
            <person name="Doddapaneni H.V."/>
            <person name="Worley K.C."/>
            <person name="Muzny D.M."/>
            <person name="Ioannidis P."/>
            <person name="Waterhouse R.M."/>
            <person name="Zdobnov E.M."/>
            <person name="James P.J."/>
            <person name="Bagnall N.H."/>
            <person name="Kotze A.C."/>
            <person name="Gibbs R.A."/>
            <person name="Richards S."/>
            <person name="Batterham P."/>
            <person name="Gasser R.B."/>
        </authorList>
    </citation>
    <scope>NUCLEOTIDE SEQUENCE [LARGE SCALE GENOMIC DNA]</scope>
    <source>
        <strain evidence="3 4">LS</strain>
        <tissue evidence="3">Full body</tissue>
    </source>
</reference>
<keyword evidence="1" id="KW-0547">Nucleotide-binding</keyword>
<dbReference type="InterPro" id="IPR003578">
    <property type="entry name" value="Small_GTPase_Rho"/>
</dbReference>
<dbReference type="STRING" id="7375.A0A0L0BSP3"/>
<dbReference type="EMBL" id="JRES01001418">
    <property type="protein sequence ID" value="KNC23100.1"/>
    <property type="molecule type" value="Genomic_DNA"/>
</dbReference>
<dbReference type="GO" id="GO:0005525">
    <property type="term" value="F:GTP binding"/>
    <property type="evidence" value="ECO:0007669"/>
    <property type="project" value="UniProtKB-KW"/>
</dbReference>
<evidence type="ECO:0000256" key="2">
    <source>
        <dbReference type="ARBA" id="ARBA00023134"/>
    </source>
</evidence>
<dbReference type="GO" id="GO:0003006">
    <property type="term" value="P:developmental process involved in reproduction"/>
    <property type="evidence" value="ECO:0007669"/>
    <property type="project" value="UniProtKB-ARBA"/>
</dbReference>
<organism evidence="3 4">
    <name type="scientific">Lucilia cuprina</name>
    <name type="common">Green bottle fly</name>
    <name type="synonym">Australian sheep blowfly</name>
    <dbReference type="NCBI Taxonomy" id="7375"/>
    <lineage>
        <taxon>Eukaryota</taxon>
        <taxon>Metazoa</taxon>
        <taxon>Ecdysozoa</taxon>
        <taxon>Arthropoda</taxon>
        <taxon>Hexapoda</taxon>
        <taxon>Insecta</taxon>
        <taxon>Pterygota</taxon>
        <taxon>Neoptera</taxon>
        <taxon>Endopterygota</taxon>
        <taxon>Diptera</taxon>
        <taxon>Brachycera</taxon>
        <taxon>Muscomorpha</taxon>
        <taxon>Oestroidea</taxon>
        <taxon>Calliphoridae</taxon>
        <taxon>Luciliinae</taxon>
        <taxon>Lucilia</taxon>
    </lineage>
</organism>
<gene>
    <name evidence="3" type="ORF">FF38_07171</name>
</gene>
<dbReference type="GO" id="GO:0035099">
    <property type="term" value="P:hemocyte migration"/>
    <property type="evidence" value="ECO:0007669"/>
    <property type="project" value="UniProtKB-ARBA"/>
</dbReference>
<sequence length="202" mass="24117">MKTIKFLLMGNKNVGKSTLLDTYLWKLKYGMAYHDHTSEEIRYIIDVIEIETVEELRSHLTEHIEMKNIYFVCFNVNDRKTLHTARNEWILQLLQHNPKTRIFLVGLQCDLRDQILTKLKQDCVSHNDGVTISRYYENVQYLECSSNRLDSVENLFDKAIKIVLYEDGRNENEQKIIEFYEQIQISFKFKRCDCENVCEECE</sequence>
<dbReference type="SUPFAM" id="SSF52540">
    <property type="entry name" value="P-loop containing nucleoside triphosphate hydrolases"/>
    <property type="match status" value="1"/>
</dbReference>
<dbReference type="GO" id="GO:0007264">
    <property type="term" value="P:small GTPase-mediated signal transduction"/>
    <property type="evidence" value="ECO:0007669"/>
    <property type="project" value="InterPro"/>
</dbReference>
<dbReference type="GO" id="GO:0035006">
    <property type="term" value="P:melanization defense response"/>
    <property type="evidence" value="ECO:0007669"/>
    <property type="project" value="UniProtKB-ARBA"/>
</dbReference>
<dbReference type="GO" id="GO:0060429">
    <property type="term" value="P:epithelium development"/>
    <property type="evidence" value="ECO:0007669"/>
    <property type="project" value="UniProtKB-ARBA"/>
</dbReference>
<dbReference type="SMART" id="SM00174">
    <property type="entry name" value="RHO"/>
    <property type="match status" value="1"/>
</dbReference>
<dbReference type="InterPro" id="IPR027417">
    <property type="entry name" value="P-loop_NTPase"/>
</dbReference>
<keyword evidence="4" id="KW-1185">Reference proteome</keyword>
<evidence type="ECO:0000313" key="4">
    <source>
        <dbReference type="Proteomes" id="UP000037069"/>
    </source>
</evidence>
<dbReference type="GO" id="GO:0003924">
    <property type="term" value="F:GTPase activity"/>
    <property type="evidence" value="ECO:0007669"/>
    <property type="project" value="InterPro"/>
</dbReference>
<evidence type="ECO:0000256" key="1">
    <source>
        <dbReference type="ARBA" id="ARBA00022741"/>
    </source>
</evidence>
<keyword evidence="2" id="KW-0342">GTP-binding</keyword>
<accession>A0A0L0BSP3</accession>
<dbReference type="GO" id="GO:0022412">
    <property type="term" value="P:cellular process involved in reproduction in multicellular organism"/>
    <property type="evidence" value="ECO:0007669"/>
    <property type="project" value="UniProtKB-ARBA"/>
</dbReference>
<dbReference type="Pfam" id="PF00071">
    <property type="entry name" value="Ras"/>
    <property type="match status" value="1"/>
</dbReference>
<dbReference type="InterPro" id="IPR001806">
    <property type="entry name" value="Small_GTPase"/>
</dbReference>
<name>A0A0L0BSP3_LUCCU</name>
<dbReference type="GO" id="GO:0001667">
    <property type="term" value="P:ameboidal-type cell migration"/>
    <property type="evidence" value="ECO:0007669"/>
    <property type="project" value="UniProtKB-ARBA"/>
</dbReference>
<dbReference type="Gene3D" id="3.40.50.300">
    <property type="entry name" value="P-loop containing nucleotide triphosphate hydrolases"/>
    <property type="match status" value="1"/>
</dbReference>
<comment type="caution">
    <text evidence="3">The sequence shown here is derived from an EMBL/GenBank/DDBJ whole genome shotgun (WGS) entry which is preliminary data.</text>
</comment>
<dbReference type="PANTHER" id="PTHR24072">
    <property type="entry name" value="RHO FAMILY GTPASE"/>
    <property type="match status" value="1"/>
</dbReference>
<dbReference type="PRINTS" id="PR00449">
    <property type="entry name" value="RASTRNSFRMNG"/>
</dbReference>
<dbReference type="Proteomes" id="UP000037069">
    <property type="component" value="Unassembled WGS sequence"/>
</dbReference>
<evidence type="ECO:0000313" key="3">
    <source>
        <dbReference type="EMBL" id="KNC23100.1"/>
    </source>
</evidence>
<proteinExistence type="predicted"/>
<dbReference type="AlphaFoldDB" id="A0A0L0BSP3"/>